<evidence type="ECO:0000256" key="3">
    <source>
        <dbReference type="ARBA" id="ARBA00022692"/>
    </source>
</evidence>
<keyword evidence="3 7" id="KW-0812">Transmembrane</keyword>
<reference evidence="9 10" key="1">
    <citation type="submission" date="2020-07" db="EMBL/GenBank/DDBJ databases">
        <title>Description of Limosilactobacillus balticus sp. nov., Limosilactobacillus agrestis sp. nov., Limosilactobacillus albertensis sp. nov., Limosilactobacillus rudii sp. nov., Limosilactobacillus fastidiosus sp. nov., five novel Limosilactobacillus species isolated from the vertebrate gastrointestinal tract, and proposal of 6 subspecies of Limosilactobacillus reuteri adapted to the gastrointestinal tract of specific vertebrate hosts.</title>
        <authorList>
            <person name="Li F."/>
            <person name="Cheng C."/>
            <person name="Zheng J."/>
            <person name="Quevedo R.M."/>
            <person name="Li J."/>
            <person name="Roos S."/>
            <person name="Gaenzle M.G."/>
            <person name="Walter J."/>
        </authorList>
    </citation>
    <scope>NUCLEOTIDE SEQUENCE [LARGE SCALE GENOMIC DNA]</scope>
    <source>
        <strain evidence="9 10">WF-MA3-C</strain>
    </source>
</reference>
<evidence type="ECO:0000256" key="5">
    <source>
        <dbReference type="ARBA" id="ARBA00023136"/>
    </source>
</evidence>
<dbReference type="EMBL" id="JACIUY010000049">
    <property type="protein sequence ID" value="MBB1085963.1"/>
    <property type="molecule type" value="Genomic_DNA"/>
</dbReference>
<dbReference type="PANTHER" id="PTHR34390">
    <property type="entry name" value="UPF0442 PROTEIN YJJB-RELATED"/>
    <property type="match status" value="1"/>
</dbReference>
<feature type="transmembrane region" description="Helical" evidence="7">
    <location>
        <begin position="120"/>
        <end position="137"/>
    </location>
</feature>
<evidence type="ECO:0000256" key="1">
    <source>
        <dbReference type="ARBA" id="ARBA00004651"/>
    </source>
</evidence>
<dbReference type="GO" id="GO:0005886">
    <property type="term" value="C:plasma membrane"/>
    <property type="evidence" value="ECO:0007669"/>
    <property type="project" value="UniProtKB-SubCell"/>
</dbReference>
<feature type="transmembrane region" description="Helical" evidence="7">
    <location>
        <begin position="143"/>
        <end position="161"/>
    </location>
</feature>
<comment type="similarity">
    <text evidence="6">Belongs to the ThrE exporter (TC 2.A.79) family.</text>
</comment>
<dbReference type="InterPro" id="IPR010619">
    <property type="entry name" value="ThrE-like_N"/>
</dbReference>
<comment type="subcellular location">
    <subcellularLocation>
        <location evidence="1">Cell membrane</location>
        <topology evidence="1">Multi-pass membrane protein</topology>
    </subcellularLocation>
</comment>
<proteinExistence type="inferred from homology"/>
<dbReference type="GO" id="GO:0022857">
    <property type="term" value="F:transmembrane transporter activity"/>
    <property type="evidence" value="ECO:0007669"/>
    <property type="project" value="InterPro"/>
</dbReference>
<keyword evidence="2" id="KW-1003">Cell membrane</keyword>
<evidence type="ECO:0000256" key="2">
    <source>
        <dbReference type="ARBA" id="ARBA00022475"/>
    </source>
</evidence>
<feature type="domain" description="Threonine/serine exporter-like N-terminal" evidence="8">
    <location>
        <begin position="13"/>
        <end position="250"/>
    </location>
</feature>
<dbReference type="Pfam" id="PF06738">
    <property type="entry name" value="ThrE"/>
    <property type="match status" value="1"/>
</dbReference>
<evidence type="ECO:0000256" key="7">
    <source>
        <dbReference type="SAM" id="Phobius"/>
    </source>
</evidence>
<dbReference type="RefSeq" id="WP_182580867.1">
    <property type="nucleotide sequence ID" value="NZ_JACIUY010000049.1"/>
</dbReference>
<dbReference type="Proteomes" id="UP000518255">
    <property type="component" value="Unassembled WGS sequence"/>
</dbReference>
<sequence length="251" mass="27183">MLTEQRRILALRTCVLAGRLLIENGSNMERVNDTLDRMAKNVGLRKFQAFTTLTGIVASSDDLPNSQVADIRRRRNDLSKIAAVNEVSRELASGVIELPEAYAQLKSVERQVSGWWQNPLETLAAAVLSAALMVVFTGDVVDWWAAFIIGGLSYAVFSFVIRKFKIQYLGEFCASLVIGILAILTVKLGWTHNANSIIIGSVMPLAPGIPLTNAARDLVSGNLISAPTRGIEAILTAVAIGSAIVIVMRFS</sequence>
<evidence type="ECO:0000313" key="10">
    <source>
        <dbReference type="Proteomes" id="UP000518255"/>
    </source>
</evidence>
<evidence type="ECO:0000259" key="8">
    <source>
        <dbReference type="Pfam" id="PF06738"/>
    </source>
</evidence>
<protein>
    <submittedName>
        <fullName evidence="9">Threonine/serine exporter family protein</fullName>
    </submittedName>
</protein>
<dbReference type="AlphaFoldDB" id="A0A7W3TZ31"/>
<dbReference type="GO" id="GO:0015744">
    <property type="term" value="P:succinate transport"/>
    <property type="evidence" value="ECO:0007669"/>
    <property type="project" value="TreeGrafter"/>
</dbReference>
<feature type="transmembrane region" description="Helical" evidence="7">
    <location>
        <begin position="231"/>
        <end position="250"/>
    </location>
</feature>
<keyword evidence="5 7" id="KW-0472">Membrane</keyword>
<comment type="caution">
    <text evidence="9">The sequence shown here is derived from an EMBL/GenBank/DDBJ whole genome shotgun (WGS) entry which is preliminary data.</text>
</comment>
<dbReference type="InterPro" id="IPR050539">
    <property type="entry name" value="ThrE_Dicarb/AminoAcid_Exp"/>
</dbReference>
<accession>A0A7W3TZ31</accession>
<evidence type="ECO:0000313" key="9">
    <source>
        <dbReference type="EMBL" id="MBB1085963.1"/>
    </source>
</evidence>
<name>A0A7W3TZ31_9LACO</name>
<evidence type="ECO:0000256" key="4">
    <source>
        <dbReference type="ARBA" id="ARBA00022989"/>
    </source>
</evidence>
<evidence type="ECO:0000256" key="6">
    <source>
        <dbReference type="ARBA" id="ARBA00034125"/>
    </source>
</evidence>
<dbReference type="PANTHER" id="PTHR34390:SF2">
    <property type="entry name" value="SUCCINATE TRANSPORTER SUBUNIT YJJP-RELATED"/>
    <property type="match status" value="1"/>
</dbReference>
<organism evidence="9 10">
    <name type="scientific">Limosilactobacillus fastidiosus</name>
    <dbReference type="NCBI Taxonomy" id="2759855"/>
    <lineage>
        <taxon>Bacteria</taxon>
        <taxon>Bacillati</taxon>
        <taxon>Bacillota</taxon>
        <taxon>Bacilli</taxon>
        <taxon>Lactobacillales</taxon>
        <taxon>Lactobacillaceae</taxon>
        <taxon>Limosilactobacillus</taxon>
    </lineage>
</organism>
<gene>
    <name evidence="9" type="ORF">H5R63_04015</name>
</gene>
<feature type="transmembrane region" description="Helical" evidence="7">
    <location>
        <begin position="168"/>
        <end position="190"/>
    </location>
</feature>
<keyword evidence="4 7" id="KW-1133">Transmembrane helix</keyword>